<dbReference type="Proteomes" id="UP000828390">
    <property type="component" value="Unassembled WGS sequence"/>
</dbReference>
<comment type="caution">
    <text evidence="2">The sequence shown here is derived from an EMBL/GenBank/DDBJ whole genome shotgun (WGS) entry which is preliminary data.</text>
</comment>
<proteinExistence type="predicted"/>
<dbReference type="AlphaFoldDB" id="A0A9D3YB69"/>
<keyword evidence="3" id="KW-1185">Reference proteome</keyword>
<reference evidence="2" key="2">
    <citation type="submission" date="2020-11" db="EMBL/GenBank/DDBJ databases">
        <authorList>
            <person name="McCartney M.A."/>
            <person name="Auch B."/>
            <person name="Kono T."/>
            <person name="Mallez S."/>
            <person name="Becker A."/>
            <person name="Gohl D.M."/>
            <person name="Silverstein K.A.T."/>
            <person name="Koren S."/>
            <person name="Bechman K.B."/>
            <person name="Herman A."/>
            <person name="Abrahante J.E."/>
            <person name="Garbe J."/>
        </authorList>
    </citation>
    <scope>NUCLEOTIDE SEQUENCE</scope>
    <source>
        <strain evidence="2">Duluth1</strain>
        <tissue evidence="2">Whole animal</tissue>
    </source>
</reference>
<reference evidence="2" key="1">
    <citation type="journal article" date="2019" name="bioRxiv">
        <title>The Genome of the Zebra Mussel, Dreissena polymorpha: A Resource for Invasive Species Research.</title>
        <authorList>
            <person name="McCartney M.A."/>
            <person name="Auch B."/>
            <person name="Kono T."/>
            <person name="Mallez S."/>
            <person name="Zhang Y."/>
            <person name="Obille A."/>
            <person name="Becker A."/>
            <person name="Abrahante J.E."/>
            <person name="Garbe J."/>
            <person name="Badalamenti J.P."/>
            <person name="Herman A."/>
            <person name="Mangelson H."/>
            <person name="Liachko I."/>
            <person name="Sullivan S."/>
            <person name="Sone E.D."/>
            <person name="Koren S."/>
            <person name="Silverstein K.A.T."/>
            <person name="Beckman K.B."/>
            <person name="Gohl D.M."/>
        </authorList>
    </citation>
    <scope>NUCLEOTIDE SEQUENCE</scope>
    <source>
        <strain evidence="2">Duluth1</strain>
        <tissue evidence="2">Whole animal</tissue>
    </source>
</reference>
<evidence type="ECO:0000313" key="2">
    <source>
        <dbReference type="EMBL" id="KAH3695175.1"/>
    </source>
</evidence>
<accession>A0A9D3YB69</accession>
<protein>
    <submittedName>
        <fullName evidence="2">Uncharacterized protein</fullName>
    </submittedName>
</protein>
<name>A0A9D3YB69_DREPO</name>
<sequence>MDTAVPDRPGSPRIKNRNDPLPFGIFECRRSFKDHHPDKICNMPSTRRLRGLSRTFTTELRTCTAETRINTDQHGTYTDHPGLT</sequence>
<organism evidence="2 3">
    <name type="scientific">Dreissena polymorpha</name>
    <name type="common">Zebra mussel</name>
    <name type="synonym">Mytilus polymorpha</name>
    <dbReference type="NCBI Taxonomy" id="45954"/>
    <lineage>
        <taxon>Eukaryota</taxon>
        <taxon>Metazoa</taxon>
        <taxon>Spiralia</taxon>
        <taxon>Lophotrochozoa</taxon>
        <taxon>Mollusca</taxon>
        <taxon>Bivalvia</taxon>
        <taxon>Autobranchia</taxon>
        <taxon>Heteroconchia</taxon>
        <taxon>Euheterodonta</taxon>
        <taxon>Imparidentia</taxon>
        <taxon>Neoheterodontei</taxon>
        <taxon>Myida</taxon>
        <taxon>Dreissenoidea</taxon>
        <taxon>Dreissenidae</taxon>
        <taxon>Dreissena</taxon>
    </lineage>
</organism>
<dbReference type="EMBL" id="JAIWYP010000016">
    <property type="protein sequence ID" value="KAH3695175.1"/>
    <property type="molecule type" value="Genomic_DNA"/>
</dbReference>
<feature type="region of interest" description="Disordered" evidence="1">
    <location>
        <begin position="1"/>
        <end position="20"/>
    </location>
</feature>
<gene>
    <name evidence="2" type="ORF">DPMN_082631</name>
</gene>
<evidence type="ECO:0000313" key="3">
    <source>
        <dbReference type="Proteomes" id="UP000828390"/>
    </source>
</evidence>
<evidence type="ECO:0000256" key="1">
    <source>
        <dbReference type="SAM" id="MobiDB-lite"/>
    </source>
</evidence>